<proteinExistence type="predicted"/>
<reference evidence="1 2" key="1">
    <citation type="journal article" date="2024" name="IMA Fungus">
        <title>Apiospora arundinis, a panoply of carbohydrate-active enzymes and secondary metabolites.</title>
        <authorList>
            <person name="Sorensen T."/>
            <person name="Petersen C."/>
            <person name="Muurmann A.T."/>
            <person name="Christiansen J.V."/>
            <person name="Brundto M.L."/>
            <person name="Overgaard C.K."/>
            <person name="Boysen A.T."/>
            <person name="Wollenberg R.D."/>
            <person name="Larsen T.O."/>
            <person name="Sorensen J.L."/>
            <person name="Nielsen K.L."/>
            <person name="Sondergaard T.E."/>
        </authorList>
    </citation>
    <scope>NUCLEOTIDE SEQUENCE [LARGE SCALE GENOMIC DNA]</scope>
    <source>
        <strain evidence="1 2">AAU 773</strain>
    </source>
</reference>
<keyword evidence="2" id="KW-1185">Reference proteome</keyword>
<sequence>MASHHIAFASISTAPWKDARLGTGQKPPLLFSEVEDGLFPGVISPTRSCAKTASASLTGYVLFELYGNKALLSGSPPRHSRLVEDQSSFTRRLLIERKRIL</sequence>
<dbReference type="EMBL" id="JAPCWZ010000007">
    <property type="protein sequence ID" value="KAK8855274.1"/>
    <property type="molecule type" value="Genomic_DNA"/>
</dbReference>
<protein>
    <submittedName>
        <fullName evidence="1">Uncharacterized protein</fullName>
    </submittedName>
</protein>
<name>A0ABR2HYU6_9PEZI</name>
<comment type="caution">
    <text evidence="1">The sequence shown here is derived from an EMBL/GenBank/DDBJ whole genome shotgun (WGS) entry which is preliminary data.</text>
</comment>
<dbReference type="Proteomes" id="UP001390339">
    <property type="component" value="Unassembled WGS sequence"/>
</dbReference>
<organism evidence="1 2">
    <name type="scientific">Apiospora arundinis</name>
    <dbReference type="NCBI Taxonomy" id="335852"/>
    <lineage>
        <taxon>Eukaryota</taxon>
        <taxon>Fungi</taxon>
        <taxon>Dikarya</taxon>
        <taxon>Ascomycota</taxon>
        <taxon>Pezizomycotina</taxon>
        <taxon>Sordariomycetes</taxon>
        <taxon>Xylariomycetidae</taxon>
        <taxon>Amphisphaeriales</taxon>
        <taxon>Apiosporaceae</taxon>
        <taxon>Apiospora</taxon>
    </lineage>
</organism>
<evidence type="ECO:0000313" key="1">
    <source>
        <dbReference type="EMBL" id="KAK8855274.1"/>
    </source>
</evidence>
<accession>A0ABR2HYU6</accession>
<gene>
    <name evidence="1" type="ORF">PGQ11_011186</name>
</gene>
<evidence type="ECO:0000313" key="2">
    <source>
        <dbReference type="Proteomes" id="UP001390339"/>
    </source>
</evidence>